<organism evidence="1 2">
    <name type="scientific">Ficus carica</name>
    <name type="common">Common fig</name>
    <dbReference type="NCBI Taxonomy" id="3494"/>
    <lineage>
        <taxon>Eukaryota</taxon>
        <taxon>Viridiplantae</taxon>
        <taxon>Streptophyta</taxon>
        <taxon>Embryophyta</taxon>
        <taxon>Tracheophyta</taxon>
        <taxon>Spermatophyta</taxon>
        <taxon>Magnoliopsida</taxon>
        <taxon>eudicotyledons</taxon>
        <taxon>Gunneridae</taxon>
        <taxon>Pentapetalae</taxon>
        <taxon>rosids</taxon>
        <taxon>fabids</taxon>
        <taxon>Rosales</taxon>
        <taxon>Moraceae</taxon>
        <taxon>Ficeae</taxon>
        <taxon>Ficus</taxon>
    </lineage>
</organism>
<proteinExistence type="predicted"/>
<gene>
    <name evidence="1" type="ORF">TIFTF001_018605</name>
</gene>
<accession>A0AA88DBU2</accession>
<reference evidence="1" key="1">
    <citation type="submission" date="2023-07" db="EMBL/GenBank/DDBJ databases">
        <title>draft genome sequence of fig (Ficus carica).</title>
        <authorList>
            <person name="Takahashi T."/>
            <person name="Nishimura K."/>
        </authorList>
    </citation>
    <scope>NUCLEOTIDE SEQUENCE</scope>
</reference>
<sequence length="73" mass="8437">MAGGNAKPTSMKYREFLDYNAPRNLRHLSSNLRRRAWQLLASGMADRRPRLFRQMASLLAVLMATRMVVLEMV</sequence>
<keyword evidence="2" id="KW-1185">Reference proteome</keyword>
<evidence type="ECO:0000313" key="2">
    <source>
        <dbReference type="Proteomes" id="UP001187192"/>
    </source>
</evidence>
<evidence type="ECO:0000313" key="1">
    <source>
        <dbReference type="EMBL" id="GMN49437.1"/>
    </source>
</evidence>
<name>A0AA88DBU2_FICCA</name>
<dbReference type="Proteomes" id="UP001187192">
    <property type="component" value="Unassembled WGS sequence"/>
</dbReference>
<comment type="caution">
    <text evidence="1">The sequence shown here is derived from an EMBL/GenBank/DDBJ whole genome shotgun (WGS) entry which is preliminary data.</text>
</comment>
<dbReference type="EMBL" id="BTGU01000031">
    <property type="protein sequence ID" value="GMN49437.1"/>
    <property type="molecule type" value="Genomic_DNA"/>
</dbReference>
<protein>
    <submittedName>
        <fullName evidence="1">Uncharacterized protein</fullName>
    </submittedName>
</protein>
<dbReference type="AlphaFoldDB" id="A0AA88DBU2"/>